<dbReference type="PANTHER" id="PTHR43500">
    <property type="entry name" value="CYSTATHIONINE BETA-LYASE-RELATED"/>
    <property type="match status" value="1"/>
</dbReference>
<evidence type="ECO:0000256" key="6">
    <source>
        <dbReference type="ARBA" id="ARBA00047517"/>
    </source>
</evidence>
<dbReference type="EC" id="4.4.1.8" evidence="10"/>
<dbReference type="EMBL" id="JABEOU010000049">
    <property type="protein sequence ID" value="NNG58941.1"/>
    <property type="molecule type" value="Genomic_DNA"/>
</dbReference>
<comment type="pathway">
    <text evidence="5">Amino-acid biosynthesis; L-methionine biosynthesis via de novo pathway; L-homocysteine from L-cystathionine: step 1/1.</text>
</comment>
<comment type="catalytic activity">
    <reaction evidence="7">
        <text>an S-substituted L-cysteine + H2O = a thiol + pyruvate + NH4(+)</text>
        <dbReference type="Rhea" id="RHEA:18121"/>
        <dbReference type="ChEBI" id="CHEBI:15361"/>
        <dbReference type="ChEBI" id="CHEBI:15377"/>
        <dbReference type="ChEBI" id="CHEBI:28938"/>
        <dbReference type="ChEBI" id="CHEBI:29256"/>
        <dbReference type="ChEBI" id="CHEBI:58717"/>
        <dbReference type="EC" id="4.4.1.13"/>
    </reaction>
</comment>
<reference evidence="10 11" key="1">
    <citation type="submission" date="2020-05" db="EMBL/GenBank/DDBJ databases">
        <title>Draft Genome Sequences of Sphingomonas sp. Isolated from the International Space Station.</title>
        <authorList>
            <person name="Bijlani S."/>
            <person name="Singh N.K."/>
            <person name="Mason C.E."/>
            <person name="Wang C.C."/>
            <person name="Venkateswaran K."/>
        </authorList>
    </citation>
    <scope>NUCLEOTIDE SEQUENCE [LARGE SCALE GENOMIC DNA]</scope>
    <source>
        <strain evidence="10 11">FKI-L5-BR-P1</strain>
    </source>
</reference>
<comment type="catalytic activity">
    <reaction evidence="6">
        <text>L,L-cystathionine + H2O = L-homocysteine + pyruvate + NH4(+)</text>
        <dbReference type="Rhea" id="RHEA:13965"/>
        <dbReference type="ChEBI" id="CHEBI:15361"/>
        <dbReference type="ChEBI" id="CHEBI:15377"/>
        <dbReference type="ChEBI" id="CHEBI:28938"/>
        <dbReference type="ChEBI" id="CHEBI:58161"/>
        <dbReference type="ChEBI" id="CHEBI:58199"/>
    </reaction>
</comment>
<dbReference type="GO" id="GO:0047804">
    <property type="term" value="F:cysteine-S-conjugate beta-lyase activity"/>
    <property type="evidence" value="ECO:0007669"/>
    <property type="project" value="UniProtKB-EC"/>
</dbReference>
<evidence type="ECO:0000256" key="1">
    <source>
        <dbReference type="ARBA" id="ARBA00001933"/>
    </source>
</evidence>
<evidence type="ECO:0000256" key="9">
    <source>
        <dbReference type="RuleBase" id="RU362118"/>
    </source>
</evidence>
<dbReference type="FunFam" id="3.40.640.10:FF:000046">
    <property type="entry name" value="Cystathionine gamma-lyase"/>
    <property type="match status" value="1"/>
</dbReference>
<keyword evidence="4 10" id="KW-0456">Lyase</keyword>
<feature type="modified residue" description="N6-(pyridoxal phosphate)lysine" evidence="8">
    <location>
        <position position="219"/>
    </location>
</feature>
<evidence type="ECO:0000313" key="10">
    <source>
        <dbReference type="EMBL" id="NNG58941.1"/>
    </source>
</evidence>
<evidence type="ECO:0000256" key="3">
    <source>
        <dbReference type="ARBA" id="ARBA00022898"/>
    </source>
</evidence>
<dbReference type="GO" id="GO:0019346">
    <property type="term" value="P:transsulfuration"/>
    <property type="evidence" value="ECO:0007669"/>
    <property type="project" value="InterPro"/>
</dbReference>
<evidence type="ECO:0000313" key="11">
    <source>
        <dbReference type="Proteomes" id="UP000550136"/>
    </source>
</evidence>
<dbReference type="InterPro" id="IPR015422">
    <property type="entry name" value="PyrdxlP-dep_Trfase_small"/>
</dbReference>
<dbReference type="InterPro" id="IPR054542">
    <property type="entry name" value="Cys_met_metab_PP"/>
</dbReference>
<sequence>MTADRSDASAPRPGVLAPETALLHSSSSSAVDAGLLNPPVHRASTIVYDTLEAYLSRHDRLYDGVVYGLYGTETTFALAAAIAKLEHGHQTVITSSGTAAIALSLAAFLKEGDHALVIDTAYRSTRRFCDEVLTGYGVEISYFDPGIGAGVEALLRPNTRMVFLEAPGSMTFEIPDVRAITQVTRRHGVITALDNTWATPLFFRPIEHGVDISIAAATKYLSGHSDVMLGAMTAANADVYTRIKDMAARWGNIASPDDCYLVHRGLRTLDVRLERHQRNALELAQWFDQQPEVRRVLYPALPSDPAHRIWLRDFTGASGLFGVLLEPLSPSQSAAFFNGLRLFRLGSSWGGFESLLVPAWPPPARSCLPVDDGTLIRVHAGLEASPDLIGDLDDAFRRLRAISHQKDA</sequence>
<dbReference type="InterPro" id="IPR000277">
    <property type="entry name" value="Cys/Met-Metab_PyrdxlP-dep_enz"/>
</dbReference>
<comment type="caution">
    <text evidence="10">The sequence shown here is derived from an EMBL/GenBank/DDBJ whole genome shotgun (WGS) entry which is preliminary data.</text>
</comment>
<evidence type="ECO:0000256" key="2">
    <source>
        <dbReference type="ARBA" id="ARBA00009077"/>
    </source>
</evidence>
<dbReference type="InterPro" id="IPR015424">
    <property type="entry name" value="PyrdxlP-dep_Trfase"/>
</dbReference>
<protein>
    <submittedName>
        <fullName evidence="10">Cystathionine beta-lyase</fullName>
        <ecNumber evidence="10">4.4.1.8</ecNumber>
    </submittedName>
</protein>
<proteinExistence type="inferred from homology"/>
<name>A0A7Y2PDK1_SPHPI</name>
<comment type="similarity">
    <text evidence="2 9">Belongs to the trans-sulfuration enzymes family.</text>
</comment>
<evidence type="ECO:0000256" key="5">
    <source>
        <dbReference type="ARBA" id="ARBA00046315"/>
    </source>
</evidence>
<evidence type="ECO:0000256" key="4">
    <source>
        <dbReference type="ARBA" id="ARBA00023239"/>
    </source>
</evidence>
<dbReference type="AlphaFoldDB" id="A0A7Y2PDK1"/>
<dbReference type="InterPro" id="IPR006233">
    <property type="entry name" value="Cys_b_lyase_bac"/>
</dbReference>
<dbReference type="InterPro" id="IPR015421">
    <property type="entry name" value="PyrdxlP-dep_Trfase_major"/>
</dbReference>
<dbReference type="Gene3D" id="3.90.1150.10">
    <property type="entry name" value="Aspartate Aminotransferase, domain 1"/>
    <property type="match status" value="1"/>
</dbReference>
<dbReference type="RefSeq" id="WP_170170953.1">
    <property type="nucleotide sequence ID" value="NZ_CAURAN010000013.1"/>
</dbReference>
<accession>A0A7Y2PDK1</accession>
<comment type="cofactor">
    <cofactor evidence="1 9">
        <name>pyridoxal 5'-phosphate</name>
        <dbReference type="ChEBI" id="CHEBI:597326"/>
    </cofactor>
</comment>
<gene>
    <name evidence="10" type="primary">metC</name>
    <name evidence="10" type="ORF">HKX06_16400</name>
</gene>
<dbReference type="GO" id="GO:0019450">
    <property type="term" value="P:L-cysteine catabolic process to pyruvate"/>
    <property type="evidence" value="ECO:0007669"/>
    <property type="project" value="TreeGrafter"/>
</dbReference>
<dbReference type="PANTHER" id="PTHR43500:SF1">
    <property type="entry name" value="CYSTATHIONINE BETA-LYASE-RELATED"/>
    <property type="match status" value="1"/>
</dbReference>
<dbReference type="PROSITE" id="PS00868">
    <property type="entry name" value="CYS_MET_METAB_PP"/>
    <property type="match status" value="1"/>
</dbReference>
<evidence type="ECO:0000256" key="7">
    <source>
        <dbReference type="ARBA" id="ARBA00047625"/>
    </source>
</evidence>
<dbReference type="Pfam" id="PF01053">
    <property type="entry name" value="Cys_Met_Meta_PP"/>
    <property type="match status" value="1"/>
</dbReference>
<dbReference type="NCBIfam" id="TIGR01324">
    <property type="entry name" value="cysta_beta_ly_B"/>
    <property type="match status" value="1"/>
</dbReference>
<dbReference type="GO" id="GO:0030170">
    <property type="term" value="F:pyridoxal phosphate binding"/>
    <property type="evidence" value="ECO:0007669"/>
    <property type="project" value="InterPro"/>
</dbReference>
<dbReference type="SUPFAM" id="SSF53383">
    <property type="entry name" value="PLP-dependent transferases"/>
    <property type="match status" value="1"/>
</dbReference>
<organism evidence="10 11">
    <name type="scientific">Sphingomonas paucimobilis</name>
    <name type="common">Pseudomonas paucimobilis</name>
    <dbReference type="NCBI Taxonomy" id="13689"/>
    <lineage>
        <taxon>Bacteria</taxon>
        <taxon>Pseudomonadati</taxon>
        <taxon>Pseudomonadota</taxon>
        <taxon>Alphaproteobacteria</taxon>
        <taxon>Sphingomonadales</taxon>
        <taxon>Sphingomonadaceae</taxon>
        <taxon>Sphingomonas</taxon>
    </lineage>
</organism>
<dbReference type="Gene3D" id="3.40.640.10">
    <property type="entry name" value="Type I PLP-dependent aspartate aminotransferase-like (Major domain)"/>
    <property type="match status" value="1"/>
</dbReference>
<evidence type="ECO:0000256" key="8">
    <source>
        <dbReference type="PIRSR" id="PIRSR001434-2"/>
    </source>
</evidence>
<dbReference type="PIRSF" id="PIRSF001434">
    <property type="entry name" value="CGS"/>
    <property type="match status" value="1"/>
</dbReference>
<keyword evidence="3 8" id="KW-0663">Pyridoxal phosphate</keyword>
<dbReference type="Proteomes" id="UP000550136">
    <property type="component" value="Unassembled WGS sequence"/>
</dbReference>